<protein>
    <submittedName>
        <fullName evidence="2">Uncharacterized protein, YokU family</fullName>
    </submittedName>
</protein>
<name>A0A0D1VFY7_ANEMI</name>
<evidence type="ECO:0000313" key="2">
    <source>
        <dbReference type="EMBL" id="SDJ25911.1"/>
    </source>
</evidence>
<dbReference type="InterPro" id="IPR022453">
    <property type="entry name" value="Znf_MqsA-type"/>
</dbReference>
<reference evidence="2 4" key="2">
    <citation type="submission" date="2016-10" db="EMBL/GenBank/DDBJ databases">
        <authorList>
            <person name="de Groot N.N."/>
        </authorList>
    </citation>
    <scope>NUCLEOTIDE SEQUENCE [LARGE SCALE GENOMIC DNA]</scope>
    <source>
        <strain evidence="2 4">DSM 2895</strain>
    </source>
</reference>
<dbReference type="CDD" id="cd12870">
    <property type="entry name" value="MqsA"/>
    <property type="match status" value="1"/>
</dbReference>
<dbReference type="Proteomes" id="UP000182836">
    <property type="component" value="Unassembled WGS sequence"/>
</dbReference>
<sequence>MKCIWCETETATEGIQDCYWVTPDGKNTVHIQNIPSVDCPNCYDKFVPEDTSQKIEDALYLNDISSLGTKFTYEQLLEAPRINMFKAKSE</sequence>
<dbReference type="GeneID" id="42308894"/>
<gene>
    <name evidence="1" type="ORF">AF333_27585</name>
    <name evidence="2" type="ORF">SAMN04487909_114109</name>
</gene>
<proteinExistence type="predicted"/>
<dbReference type="PATRIC" id="fig|47500.12.peg.465"/>
<dbReference type="AlphaFoldDB" id="A0A0D1VFY7"/>
<accession>A0A0D1VFY7</accession>
<keyword evidence="3" id="KW-1185">Reference proteome</keyword>
<dbReference type="EMBL" id="LGUG01000009">
    <property type="protein sequence ID" value="KON90797.1"/>
    <property type="molecule type" value="Genomic_DNA"/>
</dbReference>
<evidence type="ECO:0000313" key="4">
    <source>
        <dbReference type="Proteomes" id="UP000182836"/>
    </source>
</evidence>
<evidence type="ECO:0000313" key="3">
    <source>
        <dbReference type="Proteomes" id="UP000037269"/>
    </source>
</evidence>
<dbReference type="OrthoDB" id="2666319at2"/>
<dbReference type="EMBL" id="FNED01000014">
    <property type="protein sequence ID" value="SDJ25911.1"/>
    <property type="molecule type" value="Genomic_DNA"/>
</dbReference>
<organism evidence="1 3">
    <name type="scientific">Aneurinibacillus migulanus</name>
    <name type="common">Bacillus migulanus</name>
    <dbReference type="NCBI Taxonomy" id="47500"/>
    <lineage>
        <taxon>Bacteria</taxon>
        <taxon>Bacillati</taxon>
        <taxon>Bacillota</taxon>
        <taxon>Bacilli</taxon>
        <taxon>Bacillales</taxon>
        <taxon>Paenibacillaceae</taxon>
        <taxon>Aneurinibacillus group</taxon>
        <taxon>Aneurinibacillus</taxon>
    </lineage>
</organism>
<dbReference type="RefSeq" id="WP_043064327.1">
    <property type="nucleotide sequence ID" value="NZ_BJOA01000172.1"/>
</dbReference>
<dbReference type="STRING" id="47500.AF333_27585"/>
<dbReference type="Pfam" id="PF14122">
    <property type="entry name" value="YokU"/>
    <property type="match status" value="1"/>
</dbReference>
<dbReference type="Proteomes" id="UP000037269">
    <property type="component" value="Unassembled WGS sequence"/>
</dbReference>
<reference evidence="1 3" key="1">
    <citation type="submission" date="2015-07" db="EMBL/GenBank/DDBJ databases">
        <title>Fjat-14205 dsm 2895.</title>
        <authorList>
            <person name="Liu B."/>
            <person name="Wang J."/>
            <person name="Zhu Y."/>
            <person name="Liu G."/>
            <person name="Chen Q."/>
            <person name="Chen Z."/>
            <person name="Lan J."/>
            <person name="Che J."/>
            <person name="Ge C."/>
            <person name="Shi H."/>
            <person name="Pan Z."/>
            <person name="Liu X."/>
        </authorList>
    </citation>
    <scope>NUCLEOTIDE SEQUENCE [LARGE SCALE GENOMIC DNA]</scope>
    <source>
        <strain evidence="1 3">DSM 2895</strain>
    </source>
</reference>
<dbReference type="InterPro" id="IPR022451">
    <property type="entry name" value="CHP03829_YokU"/>
</dbReference>
<evidence type="ECO:0000313" key="1">
    <source>
        <dbReference type="EMBL" id="KON90797.1"/>
    </source>
</evidence>
<dbReference type="NCBIfam" id="TIGR03831">
    <property type="entry name" value="YgiT_finger"/>
    <property type="match status" value="1"/>
</dbReference>